<evidence type="ECO:0000313" key="3">
    <source>
        <dbReference type="Proteomes" id="UP001372338"/>
    </source>
</evidence>
<feature type="region of interest" description="Disordered" evidence="1">
    <location>
        <begin position="92"/>
        <end position="148"/>
    </location>
</feature>
<comment type="caution">
    <text evidence="2">The sequence shown here is derived from an EMBL/GenBank/DDBJ whole genome shotgun (WGS) entry which is preliminary data.</text>
</comment>
<dbReference type="AlphaFoldDB" id="A0AAN9ICT6"/>
<keyword evidence="3" id="KW-1185">Reference proteome</keyword>
<reference evidence="2 3" key="1">
    <citation type="submission" date="2024-01" db="EMBL/GenBank/DDBJ databases">
        <title>The genomes of 5 underutilized Papilionoideae crops provide insights into root nodulation and disease resistanc.</title>
        <authorList>
            <person name="Yuan L."/>
        </authorList>
    </citation>
    <scope>NUCLEOTIDE SEQUENCE [LARGE SCALE GENOMIC DNA]</scope>
    <source>
        <strain evidence="2">ZHUSHIDOU_FW_LH</strain>
        <tissue evidence="2">Leaf</tissue>
    </source>
</reference>
<proteinExistence type="predicted"/>
<evidence type="ECO:0000313" key="2">
    <source>
        <dbReference type="EMBL" id="KAK7268136.1"/>
    </source>
</evidence>
<accession>A0AAN9ICT6</accession>
<evidence type="ECO:0000256" key="1">
    <source>
        <dbReference type="SAM" id="MobiDB-lite"/>
    </source>
</evidence>
<dbReference type="EMBL" id="JAYWIO010000004">
    <property type="protein sequence ID" value="KAK7268136.1"/>
    <property type="molecule type" value="Genomic_DNA"/>
</dbReference>
<feature type="compositionally biased region" description="Low complexity" evidence="1">
    <location>
        <begin position="102"/>
        <end position="112"/>
    </location>
</feature>
<gene>
    <name evidence="2" type="ORF">RIF29_20823</name>
</gene>
<feature type="compositionally biased region" description="Acidic residues" evidence="1">
    <location>
        <begin position="127"/>
        <end position="139"/>
    </location>
</feature>
<organism evidence="2 3">
    <name type="scientific">Crotalaria pallida</name>
    <name type="common">Smooth rattlebox</name>
    <name type="synonym">Crotalaria striata</name>
    <dbReference type="NCBI Taxonomy" id="3830"/>
    <lineage>
        <taxon>Eukaryota</taxon>
        <taxon>Viridiplantae</taxon>
        <taxon>Streptophyta</taxon>
        <taxon>Embryophyta</taxon>
        <taxon>Tracheophyta</taxon>
        <taxon>Spermatophyta</taxon>
        <taxon>Magnoliopsida</taxon>
        <taxon>eudicotyledons</taxon>
        <taxon>Gunneridae</taxon>
        <taxon>Pentapetalae</taxon>
        <taxon>rosids</taxon>
        <taxon>fabids</taxon>
        <taxon>Fabales</taxon>
        <taxon>Fabaceae</taxon>
        <taxon>Papilionoideae</taxon>
        <taxon>50 kb inversion clade</taxon>
        <taxon>genistoids sensu lato</taxon>
        <taxon>core genistoids</taxon>
        <taxon>Crotalarieae</taxon>
        <taxon>Crotalaria</taxon>
    </lineage>
</organism>
<name>A0AAN9ICT6_CROPI</name>
<sequence>MSRYIACIDIRPLPSGIWIYEDHRAVFEGEVEITFYHLNPLMQFRPRRFRIPIIYTMHVPPFYTYHGPPPTRPARSYHSFRFQPTRSHPFTSRVVREETPLSDPRSPVRVSPSPDPVPSGRVHSPSDEIEEDPVEDESGSEPVVHSTGVTGGTTIPRYMYMVYGVDLRIRCVEEICCCCCDDDATTLLTLLLGDYYCYYYCI</sequence>
<protein>
    <submittedName>
        <fullName evidence="2">Uncharacterized protein</fullName>
    </submittedName>
</protein>
<dbReference type="Proteomes" id="UP001372338">
    <property type="component" value="Unassembled WGS sequence"/>
</dbReference>